<dbReference type="EMBL" id="MFIZ01000022">
    <property type="protein sequence ID" value="OGG11622.1"/>
    <property type="molecule type" value="Genomic_DNA"/>
</dbReference>
<dbReference type="Proteomes" id="UP000177268">
    <property type="component" value="Unassembled WGS sequence"/>
</dbReference>
<gene>
    <name evidence="1" type="ORF">A2Z00_00995</name>
</gene>
<evidence type="ECO:0000313" key="2">
    <source>
        <dbReference type="Proteomes" id="UP000177268"/>
    </source>
</evidence>
<accession>A0A1F5ZHN1</accession>
<organism evidence="1 2">
    <name type="scientific">Candidatus Gottesmanbacteria bacterium RBG_13_45_10</name>
    <dbReference type="NCBI Taxonomy" id="1798370"/>
    <lineage>
        <taxon>Bacteria</taxon>
        <taxon>Candidatus Gottesmaniibacteriota</taxon>
    </lineage>
</organism>
<comment type="caution">
    <text evidence="1">The sequence shown here is derived from an EMBL/GenBank/DDBJ whole genome shotgun (WGS) entry which is preliminary data.</text>
</comment>
<proteinExistence type="predicted"/>
<sequence>MLESAAKLLRRTNLPDAIALAEQIQGHLREGGSDIPLREPITPLSKVEEVLRADGASIYTLGDVTISNQMQIAELDFPISNEVRELLRTRPSPRVRVAIFPNPHMFFVQDTEGKSLPTQMELVQKDVKQLRKWYGVVGIDEFIPTNASTLIELTIRHWKETGKLLFGRDYGFPFARTLDPGEHRDSTDVFADPFKIVGYTNFTDGITLSEFSGKFCRMEIKAVRLLAITGEN</sequence>
<evidence type="ECO:0000313" key="1">
    <source>
        <dbReference type="EMBL" id="OGG11622.1"/>
    </source>
</evidence>
<name>A0A1F5ZHN1_9BACT</name>
<protein>
    <submittedName>
        <fullName evidence="1">Uncharacterized protein</fullName>
    </submittedName>
</protein>
<reference evidence="1 2" key="1">
    <citation type="journal article" date="2016" name="Nat. Commun.">
        <title>Thousands of microbial genomes shed light on interconnected biogeochemical processes in an aquifer system.</title>
        <authorList>
            <person name="Anantharaman K."/>
            <person name="Brown C.T."/>
            <person name="Hug L.A."/>
            <person name="Sharon I."/>
            <person name="Castelle C.J."/>
            <person name="Probst A.J."/>
            <person name="Thomas B.C."/>
            <person name="Singh A."/>
            <person name="Wilkins M.J."/>
            <person name="Karaoz U."/>
            <person name="Brodie E.L."/>
            <person name="Williams K.H."/>
            <person name="Hubbard S.S."/>
            <person name="Banfield J.F."/>
        </authorList>
    </citation>
    <scope>NUCLEOTIDE SEQUENCE [LARGE SCALE GENOMIC DNA]</scope>
</reference>
<dbReference type="AlphaFoldDB" id="A0A1F5ZHN1"/>